<dbReference type="OrthoDB" id="9784823at2"/>
<dbReference type="InterPro" id="IPR002052">
    <property type="entry name" value="DNA_methylase_N6_adenine_CS"/>
</dbReference>
<keyword evidence="4" id="KW-0949">S-adenosyl-L-methionine</keyword>
<keyword evidence="3" id="KW-0808">Transferase</keyword>
<dbReference type="GO" id="GO:0032259">
    <property type="term" value="P:methylation"/>
    <property type="evidence" value="ECO:0007669"/>
    <property type="project" value="UniProtKB-KW"/>
</dbReference>
<sequence length="1428" mass="158681">MQGQLFSQDFLHRGIRDTPPFQQLDIAAFDAFQTQLRAIYQGLDAQSTINEAQTESLVIHKVLAALGWGDDFLPQVNLSGRRREDVPDVLLFANPQAKAAAVQLPRDDQRYRHGIALLEAKRWLRPLDRGDTRDAFDPDAPSSQMLRYLSRADVASDRAVKWGLLTNGAVWRLYWQDARSRSEDFFEVDVAAALALPGIQPALDDETEPAHALRLFYLLFARGAFLPQDWDEAARTLHAYALNEARLYEEVVAQDLGARVFAEVFPQLAQALARGDLEQATHEVGYGQFTRRQYTPGYLAELREATLVLLYRLLFLFYAEDRRLLPVRDERYAPYSVRRIRQEVAARLDAGAHLSATVPRIWLDLRGAFTLINVGDDGIGMPAYNGGLFDRARAPLLERTNVPDKTLAPIIDALSRRTEDLLRGWINYRDLSVAHLGGIYERLLEYTLAHEVQARDDYRDKPEIDRIAAQPASFARKLSGSYYTHHDLVRLVLRESVGRLEAEREQAFGKHLKRLARKAALNPGDWDALDAHDPASALLELKICDPAMGSGHFLVSLVDDLADRVLEAIARASQQVNAQPWAAHLHEAGRPWQSPVLSRIAAIRASIRQQAREHGWAVTDAQLDDRHIVRRMILKKTIFGVDKNPMAVELAKTALWLHTFTVGAPLSFLDHHLKVGDSLHGERLTGVQRDLQSLGALLLQTEFDRLALAGRNLAQVAELTDVDMAEARLSRQLAEEAAAQTAPLRAVLDFWRALRWLIPGWPAQRADRLARLLPDVDGQPHPWLAAIAQLLDPAVNLVTALGAGQLAGSGPAVQAANALMRQARELARAESFFHWWTEFPNVFTLDGGGGFDAVIGNPPWDRIKLQEVEWFAERDARIATQARAADRKALIAALRAEGAPLWRDYQQATRRAEANARVLGNGRQGAGDYPLLGGGDVNLYSLFIERAQALARADGLVALIVPSGIAADKGAAPFFRRLSEGARLAALYDFENRKVFFPDVHASFKFCALVFGGQERRFDQTQCAFYLHSLADLDEPARTLVLGSADFARVNPNTGAAPIFRTRRDADITLALYARHPVLVRHGGTSASTGAQADERVWPVKYATMFHMTNDSRHFLTARELESQGWRRAPLNRWVDGQGREAVPLYEGKMVQMYDHRAADVVVNAGNLHRAAQPQPLGAADKADPARLPAPQYYVLGGSTSVNPHPWALGFKEITAPTNARSMIAAMAPGVGFGNKLPLLIPQTQTPQQAARIAALLAANLNALALDYVLRQKLQGQTINLFILEQLPVIAPERFDQTLPPPFAAAMRAAGLMNGHHPQPSVADFVIPQVLALSYTAHDLAPFARELGYVDAAGQPLPPLPWDEEQRRQRLAGLDAVFFWLYGLDAHDAAYVMDTFPIVREQDQRLYGRWRTQDDVLALLSLLPPPPG</sequence>
<dbReference type="PANTHER" id="PTHR33841">
    <property type="entry name" value="DNA METHYLTRANSFERASE YEEA-RELATED"/>
    <property type="match status" value="1"/>
</dbReference>
<evidence type="ECO:0000313" key="8">
    <source>
        <dbReference type="Proteomes" id="UP000237925"/>
    </source>
</evidence>
<dbReference type="GO" id="GO:0009007">
    <property type="term" value="F:site-specific DNA-methyltransferase (adenine-specific) activity"/>
    <property type="evidence" value="ECO:0007669"/>
    <property type="project" value="UniProtKB-EC"/>
</dbReference>
<keyword evidence="7" id="KW-0255">Endonuclease</keyword>
<feature type="domain" description="Type II methyltransferase M.TaqI-like" evidence="6">
    <location>
        <begin position="637"/>
        <end position="867"/>
    </location>
</feature>
<dbReference type="KEGG" id="mela:C6568_09510"/>
<dbReference type="REBASE" id="247942">
    <property type="entry name" value="MspSC29ORF9510P"/>
</dbReference>
<gene>
    <name evidence="7" type="ORF">C6568_09510</name>
</gene>
<keyword evidence="7" id="KW-0540">Nuclease</keyword>
<dbReference type="PROSITE" id="PS00092">
    <property type="entry name" value="N6_MTASE"/>
    <property type="match status" value="1"/>
</dbReference>
<dbReference type="PANTHER" id="PTHR33841:SF1">
    <property type="entry name" value="DNA METHYLTRANSFERASE A"/>
    <property type="match status" value="1"/>
</dbReference>
<dbReference type="InterPro" id="IPR050953">
    <property type="entry name" value="N4_N6_ade-DNA_methylase"/>
</dbReference>
<proteinExistence type="predicted"/>
<dbReference type="RefSeq" id="WP_106683910.1">
    <property type="nucleotide sequence ID" value="NZ_CP027667.1"/>
</dbReference>
<dbReference type="SUPFAM" id="SSF53335">
    <property type="entry name" value="S-adenosyl-L-methionine-dependent methyltransferases"/>
    <property type="match status" value="1"/>
</dbReference>
<protein>
    <recommendedName>
        <fullName evidence="1">site-specific DNA-methyltransferase (adenine-specific)</fullName>
        <ecNumber evidence="1">2.1.1.72</ecNumber>
    </recommendedName>
</protein>
<dbReference type="EMBL" id="CP027667">
    <property type="protein sequence ID" value="AVO49478.1"/>
    <property type="molecule type" value="Genomic_DNA"/>
</dbReference>
<comment type="catalytic activity">
    <reaction evidence="5">
        <text>a 2'-deoxyadenosine in DNA + S-adenosyl-L-methionine = an N(6)-methyl-2'-deoxyadenosine in DNA + S-adenosyl-L-homocysteine + H(+)</text>
        <dbReference type="Rhea" id="RHEA:15197"/>
        <dbReference type="Rhea" id="RHEA-COMP:12418"/>
        <dbReference type="Rhea" id="RHEA-COMP:12419"/>
        <dbReference type="ChEBI" id="CHEBI:15378"/>
        <dbReference type="ChEBI" id="CHEBI:57856"/>
        <dbReference type="ChEBI" id="CHEBI:59789"/>
        <dbReference type="ChEBI" id="CHEBI:90615"/>
        <dbReference type="ChEBI" id="CHEBI:90616"/>
        <dbReference type="EC" id="2.1.1.72"/>
    </reaction>
</comment>
<evidence type="ECO:0000256" key="1">
    <source>
        <dbReference type="ARBA" id="ARBA00011900"/>
    </source>
</evidence>
<dbReference type="GO" id="GO:0004519">
    <property type="term" value="F:endonuclease activity"/>
    <property type="evidence" value="ECO:0007669"/>
    <property type="project" value="UniProtKB-KW"/>
</dbReference>
<evidence type="ECO:0000256" key="2">
    <source>
        <dbReference type="ARBA" id="ARBA00022603"/>
    </source>
</evidence>
<dbReference type="PRINTS" id="PR00507">
    <property type="entry name" value="N12N6MTFRASE"/>
</dbReference>
<dbReference type="EC" id="2.1.1.72" evidence="1"/>
<keyword evidence="7" id="KW-0378">Hydrolase</keyword>
<keyword evidence="8" id="KW-1185">Reference proteome</keyword>
<reference evidence="7 8" key="1">
    <citation type="submission" date="2018-03" db="EMBL/GenBank/DDBJ databases">
        <title>Genome sequencing of Melaminivora sp.</title>
        <authorList>
            <person name="Kim S.-J."/>
            <person name="Heo J."/>
            <person name="Ahn J.-H."/>
            <person name="Kwon S.-W."/>
        </authorList>
    </citation>
    <scope>NUCLEOTIDE SEQUENCE [LARGE SCALE GENOMIC DNA]</scope>
    <source>
        <strain evidence="7 8">SC2-9</strain>
    </source>
</reference>
<evidence type="ECO:0000259" key="6">
    <source>
        <dbReference type="Pfam" id="PF07669"/>
    </source>
</evidence>
<evidence type="ECO:0000256" key="4">
    <source>
        <dbReference type="ARBA" id="ARBA00022691"/>
    </source>
</evidence>
<dbReference type="Gene3D" id="3.40.50.150">
    <property type="entry name" value="Vaccinia Virus protein VP39"/>
    <property type="match status" value="2"/>
</dbReference>
<evidence type="ECO:0000256" key="3">
    <source>
        <dbReference type="ARBA" id="ARBA00022679"/>
    </source>
</evidence>
<dbReference type="Proteomes" id="UP000237925">
    <property type="component" value="Chromosome"/>
</dbReference>
<evidence type="ECO:0000256" key="5">
    <source>
        <dbReference type="ARBA" id="ARBA00047942"/>
    </source>
</evidence>
<dbReference type="Pfam" id="PF07669">
    <property type="entry name" value="Eco57I"/>
    <property type="match status" value="1"/>
</dbReference>
<keyword evidence="2" id="KW-0489">Methyltransferase</keyword>
<name>A0A2R3QCH9_9BURK</name>
<organism evidence="7 8">
    <name type="scientific">Melaminivora suipulveris</name>
    <dbReference type="NCBI Taxonomy" id="2109913"/>
    <lineage>
        <taxon>Bacteria</taxon>
        <taxon>Pseudomonadati</taxon>
        <taxon>Pseudomonadota</taxon>
        <taxon>Betaproteobacteria</taxon>
        <taxon>Burkholderiales</taxon>
        <taxon>Comamonadaceae</taxon>
        <taxon>Melaminivora</taxon>
    </lineage>
</organism>
<accession>A0A2R3QCH9</accession>
<dbReference type="InterPro" id="IPR011639">
    <property type="entry name" value="MethylTrfase_TaqI-like_dom"/>
</dbReference>
<dbReference type="GO" id="GO:0006304">
    <property type="term" value="P:DNA modification"/>
    <property type="evidence" value="ECO:0007669"/>
    <property type="project" value="InterPro"/>
</dbReference>
<dbReference type="GO" id="GO:0003676">
    <property type="term" value="F:nucleic acid binding"/>
    <property type="evidence" value="ECO:0007669"/>
    <property type="project" value="InterPro"/>
</dbReference>
<evidence type="ECO:0000313" key="7">
    <source>
        <dbReference type="EMBL" id="AVO49478.1"/>
    </source>
</evidence>
<dbReference type="InterPro" id="IPR029063">
    <property type="entry name" value="SAM-dependent_MTases_sf"/>
</dbReference>